<keyword evidence="3" id="KW-0560">Oxidoreductase</keyword>
<evidence type="ECO:0000313" key="8">
    <source>
        <dbReference type="EMBL" id="EHG25414.1"/>
    </source>
</evidence>
<dbReference type="Pfam" id="PF13241">
    <property type="entry name" value="NAD_binding_7"/>
    <property type="match status" value="1"/>
</dbReference>
<keyword evidence="4" id="KW-0520">NAD</keyword>
<evidence type="ECO:0000256" key="6">
    <source>
        <dbReference type="ARBA" id="ARBA00047561"/>
    </source>
</evidence>
<organism evidence="8 9">
    <name type="scientific">Selenomonas noxia F0398</name>
    <dbReference type="NCBI Taxonomy" id="702437"/>
    <lineage>
        <taxon>Bacteria</taxon>
        <taxon>Bacillati</taxon>
        <taxon>Bacillota</taxon>
        <taxon>Negativicutes</taxon>
        <taxon>Selenomonadales</taxon>
        <taxon>Selenomonadaceae</taxon>
        <taxon>Selenomonas</taxon>
    </lineage>
</organism>
<proteinExistence type="predicted"/>
<name>A0ABN0DR77_9FIRM</name>
<keyword evidence="5" id="KW-0627">Porphyrin biosynthesis</keyword>
<gene>
    <name evidence="8" type="ORF">HMPREF9432_00794</name>
</gene>
<dbReference type="RefSeq" id="WP_006694182.1">
    <property type="nucleotide sequence ID" value="NZ_JH376858.1"/>
</dbReference>
<dbReference type="InterPro" id="IPR006367">
    <property type="entry name" value="Sirohaem_synthase_N"/>
</dbReference>
<dbReference type="PANTHER" id="PTHR35330:SF1">
    <property type="entry name" value="SIROHEME BIOSYNTHESIS PROTEIN MET8"/>
    <property type="match status" value="1"/>
</dbReference>
<evidence type="ECO:0000256" key="4">
    <source>
        <dbReference type="ARBA" id="ARBA00023027"/>
    </source>
</evidence>
<dbReference type="SUPFAM" id="SSF51735">
    <property type="entry name" value="NAD(P)-binding Rossmann-fold domains"/>
    <property type="match status" value="1"/>
</dbReference>
<dbReference type="InterPro" id="IPR028161">
    <property type="entry name" value="Met8-like"/>
</dbReference>
<comment type="catalytic activity">
    <reaction evidence="6">
        <text>precorrin-2 + NAD(+) = sirohydrochlorin + NADH + 2 H(+)</text>
        <dbReference type="Rhea" id="RHEA:15613"/>
        <dbReference type="ChEBI" id="CHEBI:15378"/>
        <dbReference type="ChEBI" id="CHEBI:57540"/>
        <dbReference type="ChEBI" id="CHEBI:57945"/>
        <dbReference type="ChEBI" id="CHEBI:58351"/>
        <dbReference type="ChEBI" id="CHEBI:58827"/>
        <dbReference type="EC" id="1.3.1.76"/>
    </reaction>
</comment>
<dbReference type="NCBIfam" id="TIGR01470">
    <property type="entry name" value="cysG_Nterm"/>
    <property type="match status" value="1"/>
</dbReference>
<evidence type="ECO:0000256" key="2">
    <source>
        <dbReference type="ARBA" id="ARBA00012400"/>
    </source>
</evidence>
<protein>
    <recommendedName>
        <fullName evidence="2">precorrin-2 dehydrogenase</fullName>
        <ecNumber evidence="2">1.3.1.76</ecNumber>
    </recommendedName>
</protein>
<sequence>MLYPLNIDLSGRTIIVVGGGKVAERKVCGILAAGADVSVRVIAPDMSARLRALARTGKIAWMKESYSYRMLEGAFLVYAATDKREINASVAAEAKECGILVNIADDPYGSSFQIPSSVRRGDLLLTASTGGGSPALARSIRMELEQLYPAAFGLWLKRVVILRSELQAMLPIGKDRRLYWRMALRPDILAMVRNGELEKAEVELRNAALDIGAQSSDGSG</sequence>
<accession>A0ABN0DR77</accession>
<dbReference type="InterPro" id="IPR019478">
    <property type="entry name" value="Sirohaem_synthase_dimer_dom"/>
</dbReference>
<dbReference type="Proteomes" id="UP000003175">
    <property type="component" value="Unassembled WGS sequence"/>
</dbReference>
<evidence type="ECO:0000313" key="9">
    <source>
        <dbReference type="Proteomes" id="UP000003175"/>
    </source>
</evidence>
<dbReference type="GeneID" id="32476196"/>
<dbReference type="PANTHER" id="PTHR35330">
    <property type="entry name" value="SIROHEME BIOSYNTHESIS PROTEIN MET8"/>
    <property type="match status" value="1"/>
</dbReference>
<reference evidence="8 9" key="1">
    <citation type="submission" date="2011-08" db="EMBL/GenBank/DDBJ databases">
        <title>The Genome Sequence of Selenomonas noxia F0398.</title>
        <authorList>
            <consortium name="The Broad Institute Genome Sequencing Platform"/>
            <person name="Earl A."/>
            <person name="Ward D."/>
            <person name="Feldgarden M."/>
            <person name="Gevers D."/>
            <person name="Izard J."/>
            <person name="Ganesan A."/>
            <person name="Blanton J.M."/>
            <person name="Baranova O.V."/>
            <person name="Tanner A.C."/>
            <person name="Dewhirst F.E."/>
            <person name="Young S.K."/>
            <person name="Zeng Q."/>
            <person name="Gargeya S."/>
            <person name="Fitzgerald M."/>
            <person name="Haas B."/>
            <person name="Abouelleil A."/>
            <person name="Alvarado L."/>
            <person name="Arachchi H.M."/>
            <person name="Berlin A."/>
            <person name="Brown A."/>
            <person name="Chapman S.B."/>
            <person name="Chen Z."/>
            <person name="Dunbar C."/>
            <person name="Freedman E."/>
            <person name="Gearin G."/>
            <person name="Gellesch M."/>
            <person name="Goldberg J."/>
            <person name="Griggs A."/>
            <person name="Gujja S."/>
            <person name="Heiman D."/>
            <person name="Howarth C."/>
            <person name="Larson L."/>
            <person name="Lui A."/>
            <person name="MacDonald P.J.P."/>
            <person name="Montmayeur A."/>
            <person name="Murphy C."/>
            <person name="Neiman D."/>
            <person name="Pearson M."/>
            <person name="Priest M."/>
            <person name="Roberts A."/>
            <person name="Saif S."/>
            <person name="Shea T."/>
            <person name="Shenoy N."/>
            <person name="Sisk P."/>
            <person name="Stolte C."/>
            <person name="Sykes S."/>
            <person name="Wortman J."/>
            <person name="Nusbaum C."/>
            <person name="Birren B."/>
        </authorList>
    </citation>
    <scope>NUCLEOTIDE SEQUENCE [LARGE SCALE GENOMIC DNA]</scope>
    <source>
        <strain evidence="8 9">F0398</strain>
    </source>
</reference>
<dbReference type="InterPro" id="IPR036291">
    <property type="entry name" value="NAD(P)-bd_dom_sf"/>
</dbReference>
<evidence type="ECO:0000256" key="5">
    <source>
        <dbReference type="ARBA" id="ARBA00023244"/>
    </source>
</evidence>
<comment type="pathway">
    <text evidence="1">Porphyrin-containing compound metabolism; siroheme biosynthesis; sirohydrochlorin from precorrin-2: step 1/1.</text>
</comment>
<feature type="domain" description="Sirohaem synthase dimerisation" evidence="7">
    <location>
        <begin position="153"/>
        <end position="206"/>
    </location>
</feature>
<dbReference type="SUPFAM" id="SSF75615">
    <property type="entry name" value="Siroheme synthase middle domains-like"/>
    <property type="match status" value="1"/>
</dbReference>
<comment type="caution">
    <text evidence="8">The sequence shown here is derived from an EMBL/GenBank/DDBJ whole genome shotgun (WGS) entry which is preliminary data.</text>
</comment>
<dbReference type="Gene3D" id="3.30.160.110">
    <property type="entry name" value="Siroheme synthase, domain 2"/>
    <property type="match status" value="1"/>
</dbReference>
<dbReference type="Pfam" id="PF10414">
    <property type="entry name" value="CysG_dimeriser"/>
    <property type="match status" value="1"/>
</dbReference>
<evidence type="ECO:0000256" key="3">
    <source>
        <dbReference type="ARBA" id="ARBA00023002"/>
    </source>
</evidence>
<dbReference type="EC" id="1.3.1.76" evidence="2"/>
<keyword evidence="9" id="KW-1185">Reference proteome</keyword>
<evidence type="ECO:0000259" key="7">
    <source>
        <dbReference type="Pfam" id="PF10414"/>
    </source>
</evidence>
<dbReference type="EMBL" id="ADGH01000004">
    <property type="protein sequence ID" value="EHG25414.1"/>
    <property type="molecule type" value="Genomic_DNA"/>
</dbReference>
<evidence type="ECO:0000256" key="1">
    <source>
        <dbReference type="ARBA" id="ARBA00005010"/>
    </source>
</evidence>
<dbReference type="Gene3D" id="3.40.50.720">
    <property type="entry name" value="NAD(P)-binding Rossmann-like Domain"/>
    <property type="match status" value="1"/>
</dbReference>